<dbReference type="EMBL" id="JABELX010000005">
    <property type="protein sequence ID" value="NNH71345.1"/>
    <property type="molecule type" value="Genomic_DNA"/>
</dbReference>
<accession>A0A849C4T2</accession>
<dbReference type="GO" id="GO:0008168">
    <property type="term" value="F:methyltransferase activity"/>
    <property type="evidence" value="ECO:0007669"/>
    <property type="project" value="UniProtKB-KW"/>
</dbReference>
<dbReference type="Proteomes" id="UP000586827">
    <property type="component" value="Unassembled WGS sequence"/>
</dbReference>
<dbReference type="PANTHER" id="PTHR43861">
    <property type="entry name" value="TRANS-ACONITATE 2-METHYLTRANSFERASE-RELATED"/>
    <property type="match status" value="1"/>
</dbReference>
<evidence type="ECO:0000259" key="3">
    <source>
        <dbReference type="Pfam" id="PF13649"/>
    </source>
</evidence>
<reference evidence="4 5" key="1">
    <citation type="submission" date="2020-05" db="EMBL/GenBank/DDBJ databases">
        <title>MicrobeNet Type strains.</title>
        <authorList>
            <person name="Nicholson A.C."/>
        </authorList>
    </citation>
    <scope>NUCLEOTIDE SEQUENCE [LARGE SCALE GENOMIC DNA]</scope>
    <source>
        <strain evidence="4 5">JCM 3224</strain>
    </source>
</reference>
<proteinExistence type="predicted"/>
<dbReference type="InterPro" id="IPR029063">
    <property type="entry name" value="SAM-dependent_MTases_sf"/>
</dbReference>
<dbReference type="GO" id="GO:0032259">
    <property type="term" value="P:methylation"/>
    <property type="evidence" value="ECO:0007669"/>
    <property type="project" value="UniProtKB-KW"/>
</dbReference>
<sequence>MNTVNVEQDRVWNGDDGIHWAQWHERYDAMAEPSNTHLFEAAEIGSEDRVLDIGCGTGQTTRLAARLAQRGHAVGIDLSEPMLVRARRTAAEEQIGSITFEQGDAQVFPFPSSGFEVAISRAGVMFFDDPVAAFGNIGKALVPGGRLAFLCHRDMDHDANPVLATLAEHLPLPDLAERAPGVVAFSDPEQVSDVLDAAGFVAVRAYPITYRTALGRDALDATDFLFRAQLRAFLTDIDEGALARARTALVEALRPFETDGAVHLPVGGWIYTGRTCR</sequence>
<dbReference type="AlphaFoldDB" id="A0A849C4T2"/>
<dbReference type="PANTHER" id="PTHR43861:SF1">
    <property type="entry name" value="TRANS-ACONITATE 2-METHYLTRANSFERASE"/>
    <property type="match status" value="1"/>
</dbReference>
<comment type="caution">
    <text evidence="4">The sequence shown here is derived from an EMBL/GenBank/DDBJ whole genome shotgun (WGS) entry which is preliminary data.</text>
</comment>
<dbReference type="Gene3D" id="3.40.50.150">
    <property type="entry name" value="Vaccinia Virus protein VP39"/>
    <property type="match status" value="1"/>
</dbReference>
<evidence type="ECO:0000256" key="2">
    <source>
        <dbReference type="ARBA" id="ARBA00022679"/>
    </source>
</evidence>
<evidence type="ECO:0000313" key="4">
    <source>
        <dbReference type="EMBL" id="NNH71345.1"/>
    </source>
</evidence>
<evidence type="ECO:0000313" key="5">
    <source>
        <dbReference type="Proteomes" id="UP000586827"/>
    </source>
</evidence>
<name>A0A849C4T2_9NOCA</name>
<dbReference type="InterPro" id="IPR041698">
    <property type="entry name" value="Methyltransf_25"/>
</dbReference>
<keyword evidence="5" id="KW-1185">Reference proteome</keyword>
<keyword evidence="2 4" id="KW-0808">Transferase</keyword>
<feature type="domain" description="Methyltransferase" evidence="3">
    <location>
        <begin position="50"/>
        <end position="145"/>
    </location>
</feature>
<organism evidence="4 5">
    <name type="scientific">Nocardia uniformis</name>
    <dbReference type="NCBI Taxonomy" id="53432"/>
    <lineage>
        <taxon>Bacteria</taxon>
        <taxon>Bacillati</taxon>
        <taxon>Actinomycetota</taxon>
        <taxon>Actinomycetes</taxon>
        <taxon>Mycobacteriales</taxon>
        <taxon>Nocardiaceae</taxon>
        <taxon>Nocardia</taxon>
    </lineage>
</organism>
<dbReference type="SUPFAM" id="SSF53335">
    <property type="entry name" value="S-adenosyl-L-methionine-dependent methyltransferases"/>
    <property type="match status" value="1"/>
</dbReference>
<keyword evidence="1 4" id="KW-0489">Methyltransferase</keyword>
<dbReference type="CDD" id="cd02440">
    <property type="entry name" value="AdoMet_MTases"/>
    <property type="match status" value="1"/>
</dbReference>
<dbReference type="Pfam" id="PF13649">
    <property type="entry name" value="Methyltransf_25"/>
    <property type="match status" value="1"/>
</dbReference>
<protein>
    <submittedName>
        <fullName evidence="4">Methyltransferase domain-containing protein</fullName>
    </submittedName>
</protein>
<gene>
    <name evidence="4" type="ORF">HLB23_15990</name>
</gene>
<evidence type="ECO:0000256" key="1">
    <source>
        <dbReference type="ARBA" id="ARBA00022603"/>
    </source>
</evidence>